<keyword evidence="3" id="KW-1185">Reference proteome</keyword>
<accession>A0A8T2PKG7</accession>
<reference evidence="2" key="1">
    <citation type="thesis" date="2021" institute="BYU ScholarsArchive" country="Provo, UT, USA">
        <title>Applications of and Algorithms for Genome Assembly and Genomic Analyses with an Emphasis on Marine Teleosts.</title>
        <authorList>
            <person name="Pickett B.D."/>
        </authorList>
    </citation>
    <scope>NUCLEOTIDE SEQUENCE</scope>
    <source>
        <strain evidence="2">HI-2016</strain>
    </source>
</reference>
<evidence type="ECO:0000313" key="3">
    <source>
        <dbReference type="Proteomes" id="UP000824540"/>
    </source>
</evidence>
<dbReference type="EMBL" id="JAFBMS010000005">
    <property type="protein sequence ID" value="KAG9352336.1"/>
    <property type="molecule type" value="Genomic_DNA"/>
</dbReference>
<gene>
    <name evidence="2" type="ORF">JZ751_020749</name>
</gene>
<proteinExistence type="predicted"/>
<organism evidence="2 3">
    <name type="scientific">Albula glossodonta</name>
    <name type="common">roundjaw bonefish</name>
    <dbReference type="NCBI Taxonomy" id="121402"/>
    <lineage>
        <taxon>Eukaryota</taxon>
        <taxon>Metazoa</taxon>
        <taxon>Chordata</taxon>
        <taxon>Craniata</taxon>
        <taxon>Vertebrata</taxon>
        <taxon>Euteleostomi</taxon>
        <taxon>Actinopterygii</taxon>
        <taxon>Neopterygii</taxon>
        <taxon>Teleostei</taxon>
        <taxon>Albuliformes</taxon>
        <taxon>Albulidae</taxon>
        <taxon>Albula</taxon>
    </lineage>
</organism>
<evidence type="ECO:0000256" key="1">
    <source>
        <dbReference type="SAM" id="MobiDB-lite"/>
    </source>
</evidence>
<name>A0A8T2PKG7_9TELE</name>
<evidence type="ECO:0000313" key="2">
    <source>
        <dbReference type="EMBL" id="KAG9352336.1"/>
    </source>
</evidence>
<sequence length="61" mass="6585">MALGESPTPCERGGMMSMLAPEQAGGKIWEMIMGCLPETAQAGSTRGRDNTTFTNNYENPF</sequence>
<feature type="region of interest" description="Disordered" evidence="1">
    <location>
        <begin position="40"/>
        <end position="61"/>
    </location>
</feature>
<dbReference type="AlphaFoldDB" id="A0A8T2PKG7"/>
<feature type="compositionally biased region" description="Polar residues" evidence="1">
    <location>
        <begin position="50"/>
        <end position="61"/>
    </location>
</feature>
<dbReference type="Proteomes" id="UP000824540">
    <property type="component" value="Unassembled WGS sequence"/>
</dbReference>
<comment type="caution">
    <text evidence="2">The sequence shown here is derived from an EMBL/GenBank/DDBJ whole genome shotgun (WGS) entry which is preliminary data.</text>
</comment>
<protein>
    <submittedName>
        <fullName evidence="2">Uncharacterized protein</fullName>
    </submittedName>
</protein>